<feature type="transmembrane region" description="Helical" evidence="7">
    <location>
        <begin position="291"/>
        <end position="313"/>
    </location>
</feature>
<accession>A0A517Z7V4</accession>
<feature type="transmembrane region" description="Helical" evidence="7">
    <location>
        <begin position="107"/>
        <end position="128"/>
    </location>
</feature>
<name>A0A517Z7V4_9PLAN</name>
<dbReference type="Pfam" id="PF03825">
    <property type="entry name" value="Nuc_H_symport"/>
    <property type="match status" value="2"/>
</dbReference>
<dbReference type="GO" id="GO:0015213">
    <property type="term" value="F:uridine transmembrane transporter activity"/>
    <property type="evidence" value="ECO:0007669"/>
    <property type="project" value="TreeGrafter"/>
</dbReference>
<reference evidence="9 10" key="1">
    <citation type="submission" date="2019-02" db="EMBL/GenBank/DDBJ databases">
        <title>Deep-cultivation of Planctomycetes and their phenomic and genomic characterization uncovers novel biology.</title>
        <authorList>
            <person name="Wiegand S."/>
            <person name="Jogler M."/>
            <person name="Boedeker C."/>
            <person name="Pinto D."/>
            <person name="Vollmers J."/>
            <person name="Rivas-Marin E."/>
            <person name="Kohn T."/>
            <person name="Peeters S.H."/>
            <person name="Heuer A."/>
            <person name="Rast P."/>
            <person name="Oberbeckmann S."/>
            <person name="Bunk B."/>
            <person name="Jeske O."/>
            <person name="Meyerdierks A."/>
            <person name="Storesund J.E."/>
            <person name="Kallscheuer N."/>
            <person name="Luecker S."/>
            <person name="Lage O.M."/>
            <person name="Pohl T."/>
            <person name="Merkel B.J."/>
            <person name="Hornburger P."/>
            <person name="Mueller R.-W."/>
            <person name="Bruemmer F."/>
            <person name="Labrenz M."/>
            <person name="Spormann A.M."/>
            <person name="Op den Camp H."/>
            <person name="Overmann J."/>
            <person name="Amann R."/>
            <person name="Jetten M.S.M."/>
            <person name="Mascher T."/>
            <person name="Medema M.H."/>
            <person name="Devos D.P."/>
            <person name="Kaster A.-K."/>
            <person name="Ovreas L."/>
            <person name="Rohde M."/>
            <person name="Galperin M.Y."/>
            <person name="Jogler C."/>
        </authorList>
    </citation>
    <scope>NUCLEOTIDE SEQUENCE [LARGE SCALE GENOMIC DNA]</scope>
    <source>
        <strain evidence="9 10">Mal4</strain>
    </source>
</reference>
<keyword evidence="2" id="KW-0813">Transport</keyword>
<dbReference type="KEGG" id="mri:Mal4_28870"/>
<evidence type="ECO:0000313" key="10">
    <source>
        <dbReference type="Proteomes" id="UP000320496"/>
    </source>
</evidence>
<keyword evidence="6 7" id="KW-0472">Membrane</keyword>
<evidence type="ECO:0000256" key="4">
    <source>
        <dbReference type="ARBA" id="ARBA00022692"/>
    </source>
</evidence>
<feature type="domain" description="Major facilitator superfamily (MFS) profile" evidence="8">
    <location>
        <begin position="214"/>
        <end position="480"/>
    </location>
</feature>
<evidence type="ECO:0000259" key="8">
    <source>
        <dbReference type="PROSITE" id="PS50850"/>
    </source>
</evidence>
<dbReference type="PANTHER" id="PTHR23522">
    <property type="entry name" value="BLL5896 PROTEIN"/>
    <property type="match status" value="1"/>
</dbReference>
<comment type="subcellular location">
    <subcellularLocation>
        <location evidence="1">Cell membrane</location>
        <topology evidence="1">Multi-pass membrane protein</topology>
    </subcellularLocation>
</comment>
<evidence type="ECO:0000256" key="1">
    <source>
        <dbReference type="ARBA" id="ARBA00004651"/>
    </source>
</evidence>
<evidence type="ECO:0000256" key="7">
    <source>
        <dbReference type="SAM" id="Phobius"/>
    </source>
</evidence>
<dbReference type="SUPFAM" id="SSF103473">
    <property type="entry name" value="MFS general substrate transporter"/>
    <property type="match status" value="1"/>
</dbReference>
<protein>
    <submittedName>
        <fullName evidence="9">Nucleoside transporter YegT</fullName>
    </submittedName>
</protein>
<feature type="transmembrane region" description="Helical" evidence="7">
    <location>
        <begin position="83"/>
        <end position="101"/>
    </location>
</feature>
<feature type="transmembrane region" description="Helical" evidence="7">
    <location>
        <begin position="140"/>
        <end position="157"/>
    </location>
</feature>
<gene>
    <name evidence="9" type="primary">yegT_2</name>
    <name evidence="9" type="ORF">Mal4_28870</name>
</gene>
<dbReference type="GO" id="GO:0005886">
    <property type="term" value="C:plasma membrane"/>
    <property type="evidence" value="ECO:0007669"/>
    <property type="project" value="UniProtKB-SubCell"/>
</dbReference>
<keyword evidence="10" id="KW-1185">Reference proteome</keyword>
<feature type="transmembrane region" description="Helical" evidence="7">
    <location>
        <begin position="50"/>
        <end position="71"/>
    </location>
</feature>
<keyword evidence="5 7" id="KW-1133">Transmembrane helix</keyword>
<keyword evidence="3" id="KW-1003">Cell membrane</keyword>
<evidence type="ECO:0000256" key="6">
    <source>
        <dbReference type="ARBA" id="ARBA00023136"/>
    </source>
</evidence>
<evidence type="ECO:0000256" key="2">
    <source>
        <dbReference type="ARBA" id="ARBA00022448"/>
    </source>
</evidence>
<proteinExistence type="predicted"/>
<dbReference type="Proteomes" id="UP000320496">
    <property type="component" value="Chromosome"/>
</dbReference>
<dbReference type="PROSITE" id="PS50850">
    <property type="entry name" value="MFS"/>
    <property type="match status" value="1"/>
</dbReference>
<evidence type="ECO:0000313" key="9">
    <source>
        <dbReference type="EMBL" id="QDU38558.1"/>
    </source>
</evidence>
<sequence length="480" mass="52026">MAETLDAPGRTATGLKLRLFLMMFLQYFVQGSYLPVVTEYLRSGLGFAPSQLGAFGAAISIGPLVAPFFIGQLVDRHMATERVLAFCHFAGGIIMISLFFLEGFWPIFLLGAAYSALYVPSMMLTNSLTFSHLADREREFPLVRLWGTIGFVLPAWWVEMVYLKGLEGSELDRARGIVLMFAGVSGLLMAVYSLTLPHTPPVKKDQPDLAPGKVLQLLKLRHFAVLVGISLVVAVSHKYFFVWNSPYLRHILDQVGIRSALEGRISSIGQIAEVLVMTGLGWSIKRYGFKATMLAGVSAYLLRCLLFALAVTIEGGQASYSMSGWMPQIEMNGPAAMVFTLVAMGQALHGFCFGCFLATAYMYVDRVAPADVRGSMQTFYGTFIVGAGMFAGGFVGGWIGELFETSPDATPLRSALGVASQAGMAEFVRELPDGTAEAFVADWTGIWLSGALLAAVALIGMWLLFPRDAGLSEATEGEES</sequence>
<dbReference type="RefSeq" id="WP_197444397.1">
    <property type="nucleotide sequence ID" value="NZ_CP036275.1"/>
</dbReference>
<dbReference type="InterPro" id="IPR036259">
    <property type="entry name" value="MFS_trans_sf"/>
</dbReference>
<evidence type="ECO:0000256" key="5">
    <source>
        <dbReference type="ARBA" id="ARBA00022989"/>
    </source>
</evidence>
<feature type="transmembrane region" description="Helical" evidence="7">
    <location>
        <begin position="446"/>
        <end position="465"/>
    </location>
</feature>
<dbReference type="AlphaFoldDB" id="A0A517Z7V4"/>
<dbReference type="EMBL" id="CP036275">
    <property type="protein sequence ID" value="QDU38558.1"/>
    <property type="molecule type" value="Genomic_DNA"/>
</dbReference>
<feature type="transmembrane region" description="Helical" evidence="7">
    <location>
        <begin position="223"/>
        <end position="243"/>
    </location>
</feature>
<dbReference type="InterPro" id="IPR020846">
    <property type="entry name" value="MFS_dom"/>
</dbReference>
<dbReference type="GO" id="GO:0015212">
    <property type="term" value="F:cytidine transmembrane transporter activity"/>
    <property type="evidence" value="ECO:0007669"/>
    <property type="project" value="TreeGrafter"/>
</dbReference>
<dbReference type="Gene3D" id="1.20.1250.20">
    <property type="entry name" value="MFS general substrate transporter like domains"/>
    <property type="match status" value="2"/>
</dbReference>
<feature type="transmembrane region" description="Helical" evidence="7">
    <location>
        <begin position="19"/>
        <end position="38"/>
    </location>
</feature>
<feature type="transmembrane region" description="Helical" evidence="7">
    <location>
        <begin position="263"/>
        <end position="284"/>
    </location>
</feature>
<dbReference type="InterPro" id="IPR004740">
    <property type="entry name" value="Nuc_H_symport"/>
</dbReference>
<keyword evidence="4 7" id="KW-0812">Transmembrane</keyword>
<feature type="transmembrane region" description="Helical" evidence="7">
    <location>
        <begin position="379"/>
        <end position="399"/>
    </location>
</feature>
<feature type="transmembrane region" description="Helical" evidence="7">
    <location>
        <begin position="177"/>
        <end position="196"/>
    </location>
</feature>
<feature type="transmembrane region" description="Helical" evidence="7">
    <location>
        <begin position="333"/>
        <end position="358"/>
    </location>
</feature>
<dbReference type="PANTHER" id="PTHR23522:SF4">
    <property type="entry name" value="NUCLEOSIDE PERMEASE NUPG-RELATED"/>
    <property type="match status" value="1"/>
</dbReference>
<organism evidence="9 10">
    <name type="scientific">Maioricimonas rarisocia</name>
    <dbReference type="NCBI Taxonomy" id="2528026"/>
    <lineage>
        <taxon>Bacteria</taxon>
        <taxon>Pseudomonadati</taxon>
        <taxon>Planctomycetota</taxon>
        <taxon>Planctomycetia</taxon>
        <taxon>Planctomycetales</taxon>
        <taxon>Planctomycetaceae</taxon>
        <taxon>Maioricimonas</taxon>
    </lineage>
</organism>
<evidence type="ECO:0000256" key="3">
    <source>
        <dbReference type="ARBA" id="ARBA00022475"/>
    </source>
</evidence>